<comment type="caution">
    <text evidence="5">The sequence shown here is derived from an EMBL/GenBank/DDBJ whole genome shotgun (WGS) entry which is preliminary data.</text>
</comment>
<proteinExistence type="predicted"/>
<feature type="chain" id="PRO_5035920105" description="ShKT domain-containing protein" evidence="3">
    <location>
        <begin position="18"/>
        <end position="2691"/>
    </location>
</feature>
<keyword evidence="1" id="KW-0325">Glycoprotein</keyword>
<evidence type="ECO:0000313" key="5">
    <source>
        <dbReference type="EMBL" id="CAD8183471.1"/>
    </source>
</evidence>
<dbReference type="SMART" id="SM00423">
    <property type="entry name" value="PSI"/>
    <property type="match status" value="6"/>
</dbReference>
<dbReference type="InterPro" id="IPR002895">
    <property type="entry name" value="Paramecium_SA"/>
</dbReference>
<evidence type="ECO:0000256" key="3">
    <source>
        <dbReference type="SAM" id="SignalP"/>
    </source>
</evidence>
<accession>A0A8S1W2S3</accession>
<dbReference type="Proteomes" id="UP000689195">
    <property type="component" value="Unassembled WGS sequence"/>
</dbReference>
<feature type="region of interest" description="Disordered" evidence="2">
    <location>
        <begin position="2648"/>
        <end position="2671"/>
    </location>
</feature>
<reference evidence="5" key="1">
    <citation type="submission" date="2021-01" db="EMBL/GenBank/DDBJ databases">
        <authorList>
            <consortium name="Genoscope - CEA"/>
            <person name="William W."/>
        </authorList>
    </citation>
    <scope>NUCLEOTIDE SEQUENCE</scope>
</reference>
<dbReference type="InterPro" id="IPR003582">
    <property type="entry name" value="ShKT_dom"/>
</dbReference>
<evidence type="ECO:0000313" key="6">
    <source>
        <dbReference type="Proteomes" id="UP000689195"/>
    </source>
</evidence>
<evidence type="ECO:0000259" key="4">
    <source>
        <dbReference type="PROSITE" id="PS51670"/>
    </source>
</evidence>
<dbReference type="Pfam" id="PF01508">
    <property type="entry name" value="Paramecium_SA"/>
    <property type="match status" value="29"/>
</dbReference>
<dbReference type="OrthoDB" id="301824at2759"/>
<keyword evidence="3" id="KW-0732">Signal</keyword>
<name>A0A8S1W2S3_9CILI</name>
<protein>
    <recommendedName>
        <fullName evidence="4">ShKT domain-containing protein</fullName>
    </recommendedName>
</protein>
<feature type="signal peptide" evidence="3">
    <location>
        <begin position="1"/>
        <end position="17"/>
    </location>
</feature>
<keyword evidence="6" id="KW-1185">Reference proteome</keyword>
<dbReference type="EMBL" id="CAJJDO010000081">
    <property type="protein sequence ID" value="CAD8183471.1"/>
    <property type="molecule type" value="Genomic_DNA"/>
</dbReference>
<dbReference type="InterPro" id="IPR016201">
    <property type="entry name" value="PSI"/>
</dbReference>
<evidence type="ECO:0000256" key="2">
    <source>
        <dbReference type="SAM" id="MobiDB-lite"/>
    </source>
</evidence>
<sequence>MNKKIFMLSMMILLIESQFSREKCTCQELLSEDDCNYNILTKCSWDGKNSKCNIFTTTDNPIKKYLQYCDSYNENDCSQKLGCAWLSNKCILFTGCTAYAKKDNSECQAINRRCISDGTHCVEIDACNTYKKQISCVKNANKKLCYWNSQNNSCVDASTCDKLPKIFAIDKECRDVISICTVIPSGGCVDSGNECSDQKLEIQCFWNKLKTTACYWDGFACKDRICENAPSSFTTDDACIKFRTDGTCTTQANGGCVTRTTCADAKIEESCIKNSSGDDCYWTGTTCFDKTCVNAPITMTTNSACAGFVTGCITKSGGGCVANGACSVANVQAACVKNSSNFDCIWDTTCKEKTCANAPTTNNTHDLCTSYLSTCTVKSGGGCQNRTCANAPKTMTTNDACEAYLTGNNCITKSGGGCVTNTTCAAITLEAACVKNSSASTCFWDTASSSCKDKTCLNAPATNTTHDLCQAFLNTCTVNSIYAGCVEKTCENSLAQSYCDNDTSNRTCIWKGKCYKKQCVFASSFIKTHADCQAYHSSCTLSNSGTGCVPLPLKCEAITIEAACQMKSNKKPCGWNGSQCIDKGCSTASKTFTTTTQCNEYLSICVANNPIIVNGVSKIEGCQDLPKSCTSRKSVENCEISRFGYPTCLWVSFTEQCVEKSCATASNLETAGALQGEFTFSGCQAYLNTCISNNSADGCIVKPSSCSSLVQSNCYIGSKVGGDCYWNGNSCVDRICSNIIQTTHANCNAVYYPCTVNNLGTACQSLATNCTSYLSQENCKITEKYEYCIWTGFSCRNATCADAPDSSSYDSDSECFTYPTPSEKCTVIYKVGGQGCVKKQANCSDYKTQTQCHKTITNLTVDDDCKWVIDKCYELSIFTFGTCRQFKGTQRMCQEYKDGCTNISSAESSVTCTLDCNLKRGSGLTFADCQALDYTCSVKKDGSGCIYIQSTCFGYESSIINCFRSSASGNAGYCVMNDFSQCQSVNQASECRYVTGLIDMDHRKCQLYHFDCTALNDGTGCQEYKRACSDYETANNCSISAQGKCFFDGIYCVRFSNCASIIGIGLNNIICSTYHPGCTANANGTACQEKMPVCDLYFMQNSCTISQAVATADKCVWTGTQCITITNVATDCTYVTGYELTDPICASYHPDCTANRQGTACQERLTTCEQYITQFNCSTSTFYKCVWTGNQCIHVTNVATDCAYITGSKLTYPICASYHPDCTANRQRTACQERLTTCEQYITQFNCSTSTDTVTFECVWTGNQCIHVTNVATDCAYITENGLTDTICASYHPDCTANRQGTACQEKLTTCEYYITYFNCSTSTFYKCVWTGNQCIHVTNVSTDCAYITGSKLTDPICASYHPDCTANRQGTACQEKLATCEQYITQFNCSTSSFYKCVWTGNQCISVTNVVTDCVYITGNELTDTLCATYHPGCTSLKDGTGCQEAKPNCKDYTSFNKCFLQTTALPSCIWIDNSCYPITDANCSVITGYGLDHAQCQAYSTGCTSISDGSKCQDFKSTCEQYPGTTLGCTKTYPQKCYLYGSSCIAIQNVETDCAKITGSAGAITYEICQLYNVGCSANRARSACVQLQAQCSGYTSAMTSCYKSRAGLCIASTNTDTACVAASTATTCDVVYLGAGNYSSANCNEMKAGCTNNGTTACVAKTCVNAVVTFNHPNCNNYLNTCTVNSGNSACQTIASKCADQTQVSCQYSFEGECVVVGTSCVRKTCDNAAIDVTRDDDIECSTYLQSCTVARLGGCQARAACSSYISSLQCKFNTSGGKCFWNPTLRICVDLNCVNIEATTLFDTHNECVVVDEILACTVRARDGAAIQGCMARGACSSYTIEEQCKTNASGDLCVWNTNANLLAPACQDKSCTTASTSTTTHYDCYAYYETATVKCTVFATPSNSGGNPILGGCQQTTDCSNYIDIEQCQINANGDPCVWNGTSCADKSCATAPIDYDDDTKCRTYITNKCTVSDSGYGCVDIPVTCETMKQNQCYYNKAGDPCYWTGIECIKRSCENAPDTTLTADDCNTYLTGCTLDNIKCKTKICEDFEFATDYLCKQSISTCTTNGKNCVTRGSCLQALDKSGCILSSSGEQCEWIPDDDINSAYCTIKTCSTASDSLITEEQCQQYFRNCTTKKGGGCVEKSSCANANVESACTTAFNGQICVWDSIKQLCRDYDCQDIDGTLHDACQSRKSDCTAGINGRCAKIQNCEQTNVRAACIVGLNGPCLWIDQYLNQDGSKGACFQYTSCQSLSWKTDQQCKQINDQCTTDGSKCVAITLCSETNINGGCVTGYDGLCVQSVLELNSLEPAVCQPYKSCEKVFYITHEQCQQANGNCTSNGKTGCIDLTECSSYQSQLGCVINKTGLIVQSGIVKSTGLCTWDAKNNQCRDQDCSDYIRTTHRECFEILSICTSNGETCIKQEVCSSYSTQVACETAVGSDGICFWEQASLKNNNNAKCRLLICQDIQNSLSNNVCLASLLSCVIDNSNICIPKANCSTYTSKSACNYGGLDGICIFKQQTGIDSISGIGTCTLMRDCSAANDDQNACQAAKDRCLWIPELIIQGLVTPSKCSALDCTLNWAKNGYCNRILNWDQTSQQICKLTNGTCVAINPITLSSSECLKISGYTYTWNASKNQCQVCKQPKPNSSQNNDTEEEEKNENTESTSSNQILSIIGIMVIDYLIS</sequence>
<dbReference type="SMART" id="SM00639">
    <property type="entry name" value="PSA"/>
    <property type="match status" value="33"/>
</dbReference>
<feature type="domain" description="ShKT" evidence="4">
    <location>
        <begin position="754"/>
        <end position="788"/>
    </location>
</feature>
<evidence type="ECO:0000256" key="1">
    <source>
        <dbReference type="ARBA" id="ARBA00023180"/>
    </source>
</evidence>
<dbReference type="PROSITE" id="PS51670">
    <property type="entry name" value="SHKT"/>
    <property type="match status" value="1"/>
</dbReference>
<gene>
    <name evidence="5" type="ORF">PPENT_87.1.T0810015</name>
</gene>
<organism evidence="5 6">
    <name type="scientific">Paramecium pentaurelia</name>
    <dbReference type="NCBI Taxonomy" id="43138"/>
    <lineage>
        <taxon>Eukaryota</taxon>
        <taxon>Sar</taxon>
        <taxon>Alveolata</taxon>
        <taxon>Ciliophora</taxon>
        <taxon>Intramacronucleata</taxon>
        <taxon>Oligohymenophorea</taxon>
        <taxon>Peniculida</taxon>
        <taxon>Parameciidae</taxon>
        <taxon>Paramecium</taxon>
    </lineage>
</organism>